<dbReference type="Pfam" id="PF05140">
    <property type="entry name" value="ResB"/>
    <property type="match status" value="2"/>
</dbReference>
<proteinExistence type="predicted"/>
<dbReference type="eggNOG" id="COG1333">
    <property type="taxonomic scope" value="Bacteria"/>
</dbReference>
<dbReference type="RefSeq" id="WP_011697568.1">
    <property type="nucleotide sequence ID" value="NC_008554.1"/>
</dbReference>
<dbReference type="Proteomes" id="UP000001784">
    <property type="component" value="Chromosome"/>
</dbReference>
<dbReference type="InterPro" id="IPR007816">
    <property type="entry name" value="ResB-like_domain"/>
</dbReference>
<keyword evidence="4 6" id="KW-1133">Transmembrane helix</keyword>
<evidence type="ECO:0000259" key="7">
    <source>
        <dbReference type="Pfam" id="PF05140"/>
    </source>
</evidence>
<gene>
    <name evidence="8" type="ordered locus">Sfum_0696</name>
</gene>
<protein>
    <submittedName>
        <fullName evidence="8">ResB family protein</fullName>
    </submittedName>
</protein>
<feature type="transmembrane region" description="Helical" evidence="6">
    <location>
        <begin position="166"/>
        <end position="190"/>
    </location>
</feature>
<evidence type="ECO:0000256" key="4">
    <source>
        <dbReference type="ARBA" id="ARBA00022989"/>
    </source>
</evidence>
<dbReference type="HOGENOM" id="CLU_034630_1_0_7"/>
<keyword evidence="5 6" id="KW-0472">Membrane</keyword>
<evidence type="ECO:0000256" key="1">
    <source>
        <dbReference type="ARBA" id="ARBA00004141"/>
    </source>
</evidence>
<evidence type="ECO:0000256" key="5">
    <source>
        <dbReference type="ARBA" id="ARBA00023136"/>
    </source>
</evidence>
<dbReference type="GO" id="GO:0017004">
    <property type="term" value="P:cytochrome complex assembly"/>
    <property type="evidence" value="ECO:0007669"/>
    <property type="project" value="UniProtKB-KW"/>
</dbReference>
<name>A0LG43_SYNFM</name>
<comment type="subcellular location">
    <subcellularLocation>
        <location evidence="1">Membrane</location>
        <topology evidence="1">Multi-pass membrane protein</topology>
    </subcellularLocation>
</comment>
<dbReference type="InParanoid" id="A0LG43"/>
<feature type="domain" description="ResB-like" evidence="7">
    <location>
        <begin position="355"/>
        <end position="442"/>
    </location>
</feature>
<dbReference type="PANTHER" id="PTHR31566:SF0">
    <property type="entry name" value="CYTOCHROME C BIOGENESIS PROTEIN CCS1, CHLOROPLASTIC"/>
    <property type="match status" value="1"/>
</dbReference>
<feature type="domain" description="ResB-like" evidence="7">
    <location>
        <begin position="18"/>
        <end position="341"/>
    </location>
</feature>
<dbReference type="GO" id="GO:0016020">
    <property type="term" value="C:membrane"/>
    <property type="evidence" value="ECO:0007669"/>
    <property type="project" value="UniProtKB-SubCell"/>
</dbReference>
<feature type="transmembrane region" description="Helical" evidence="6">
    <location>
        <begin position="72"/>
        <end position="92"/>
    </location>
</feature>
<dbReference type="PANTHER" id="PTHR31566">
    <property type="entry name" value="CYTOCHROME C BIOGENESIS PROTEIN CCS1, CHLOROPLASTIC"/>
    <property type="match status" value="1"/>
</dbReference>
<dbReference type="EMBL" id="CP000478">
    <property type="protein sequence ID" value="ABK16395.1"/>
    <property type="molecule type" value="Genomic_DNA"/>
</dbReference>
<accession>A0LG43</accession>
<organism evidence="8 9">
    <name type="scientific">Syntrophobacter fumaroxidans (strain DSM 10017 / MPOB)</name>
    <dbReference type="NCBI Taxonomy" id="335543"/>
    <lineage>
        <taxon>Bacteria</taxon>
        <taxon>Pseudomonadati</taxon>
        <taxon>Thermodesulfobacteriota</taxon>
        <taxon>Syntrophobacteria</taxon>
        <taxon>Syntrophobacterales</taxon>
        <taxon>Syntrophobacteraceae</taxon>
        <taxon>Syntrophobacter</taxon>
    </lineage>
</organism>
<dbReference type="AlphaFoldDB" id="A0LG43"/>
<sequence>MQQKPGLPTQVYEAFASLKLTLFIFLALAFASLVGTLLPQGLTAEQLEQRFSPGVVHWIQTLGLHDLYRAGWFRVLLFLLCLNLVVCTLQRLPKTIKLVRHREEEIKPEKLVKFSLHRQLTSGLPWTGTKSCLQETINEVFGGLKPFEGGDKSFSGTAEKGRWSRLMVYGVHLSVLLILFGAMLGSVLGFKGFMNIVEGTSSNEVVLLSGNETLTLPFTVRCEKFDVSFYDTGAPKEFRSDLTIVQGGRDVLKHALLVNDPLEYDGITLYQASYGSILNEADVEFEDLDSGKVYKMTLPYREIVTVPDTRDQVQIINFQKDFSRFGTAVAIMMRKEGQKAAGSWILADRPDFHGNRIENYKIKVTRMGQSYYTGIQVKKDPGVWVVLFGFTLMVVGIGLTFYTSHRRLWVHAEPVTGADALSKVIIAGRTSKNTDGFEEEFERLCERLQNRLKPQDKG</sequence>
<evidence type="ECO:0000256" key="2">
    <source>
        <dbReference type="ARBA" id="ARBA00022692"/>
    </source>
</evidence>
<dbReference type="KEGG" id="sfu:Sfum_0696"/>
<evidence type="ECO:0000313" key="8">
    <source>
        <dbReference type="EMBL" id="ABK16395.1"/>
    </source>
</evidence>
<dbReference type="OrthoDB" id="9770923at2"/>
<keyword evidence="9" id="KW-1185">Reference proteome</keyword>
<feature type="transmembrane region" description="Helical" evidence="6">
    <location>
        <begin position="20"/>
        <end position="38"/>
    </location>
</feature>
<reference evidence="8 9" key="1">
    <citation type="submission" date="2006-10" db="EMBL/GenBank/DDBJ databases">
        <title>Complete sequence of Syntrophobacter fumaroxidans MPOB.</title>
        <authorList>
            <consortium name="US DOE Joint Genome Institute"/>
            <person name="Copeland A."/>
            <person name="Lucas S."/>
            <person name="Lapidus A."/>
            <person name="Barry K."/>
            <person name="Detter J.C."/>
            <person name="Glavina del Rio T."/>
            <person name="Hammon N."/>
            <person name="Israni S."/>
            <person name="Pitluck S."/>
            <person name="Goltsman E.G."/>
            <person name="Martinez M."/>
            <person name="Schmutz J."/>
            <person name="Larimer F."/>
            <person name="Land M."/>
            <person name="Hauser L."/>
            <person name="Kyrpides N."/>
            <person name="Kim E."/>
            <person name="Boone D.R."/>
            <person name="Brockman F."/>
            <person name="Culley D."/>
            <person name="Ferry J."/>
            <person name="Gunsalus R."/>
            <person name="McInerney M.J."/>
            <person name="Morrison M."/>
            <person name="Plugge C."/>
            <person name="Rohlin L."/>
            <person name="Scholten J."/>
            <person name="Sieber J."/>
            <person name="Stams A.J.M."/>
            <person name="Worm P."/>
            <person name="Henstra A.M."/>
            <person name="Richardson P."/>
        </authorList>
    </citation>
    <scope>NUCLEOTIDE SEQUENCE [LARGE SCALE GENOMIC DNA]</scope>
    <source>
        <strain evidence="9">DSM 10017 / MPOB</strain>
    </source>
</reference>
<keyword evidence="2 6" id="KW-0812">Transmembrane</keyword>
<evidence type="ECO:0000256" key="6">
    <source>
        <dbReference type="SAM" id="Phobius"/>
    </source>
</evidence>
<keyword evidence="3" id="KW-0201">Cytochrome c-type biogenesis</keyword>
<evidence type="ECO:0000313" key="9">
    <source>
        <dbReference type="Proteomes" id="UP000001784"/>
    </source>
</evidence>
<evidence type="ECO:0000256" key="3">
    <source>
        <dbReference type="ARBA" id="ARBA00022748"/>
    </source>
</evidence>
<feature type="transmembrane region" description="Helical" evidence="6">
    <location>
        <begin position="382"/>
        <end position="402"/>
    </location>
</feature>
<dbReference type="InterPro" id="IPR023494">
    <property type="entry name" value="Cyt_c_bgen_Ccs1/CcsB/ResB"/>
</dbReference>
<dbReference type="STRING" id="335543.Sfum_0696"/>